<accession>A0A816GPS0</accession>
<dbReference type="Proteomes" id="UP000663877">
    <property type="component" value="Unassembled WGS sequence"/>
</dbReference>
<evidence type="ECO:0000313" key="3">
    <source>
        <dbReference type="Proteomes" id="UP000663832"/>
    </source>
</evidence>
<dbReference type="OrthoDB" id="9986456at2759"/>
<protein>
    <submittedName>
        <fullName evidence="2">Uncharacterized protein</fullName>
    </submittedName>
</protein>
<evidence type="ECO:0000313" key="2">
    <source>
        <dbReference type="EMBL" id="CAF1678011.1"/>
    </source>
</evidence>
<comment type="caution">
    <text evidence="2">The sequence shown here is derived from an EMBL/GenBank/DDBJ whole genome shotgun (WGS) entry which is preliminary data.</text>
</comment>
<proteinExistence type="predicted"/>
<name>A0A816GPS0_9BILA</name>
<keyword evidence="3" id="KW-1185">Reference proteome</keyword>
<dbReference type="Proteomes" id="UP000663832">
    <property type="component" value="Unassembled WGS sequence"/>
</dbReference>
<dbReference type="AlphaFoldDB" id="A0A816GPS0"/>
<dbReference type="EMBL" id="CAJNOM010007979">
    <property type="protein sequence ID" value="CAF1678011.1"/>
    <property type="molecule type" value="Genomic_DNA"/>
</dbReference>
<organism evidence="2 3">
    <name type="scientific">Adineta steineri</name>
    <dbReference type="NCBI Taxonomy" id="433720"/>
    <lineage>
        <taxon>Eukaryota</taxon>
        <taxon>Metazoa</taxon>
        <taxon>Spiralia</taxon>
        <taxon>Gnathifera</taxon>
        <taxon>Rotifera</taxon>
        <taxon>Eurotatoria</taxon>
        <taxon>Bdelloidea</taxon>
        <taxon>Adinetida</taxon>
        <taxon>Adinetidae</taxon>
        <taxon>Adineta</taxon>
    </lineage>
</organism>
<sequence length="192" mass="22090">MPIVDYTDEHQTLSCQRTMTLKQIVILLTKQPCAQIIGKEDQRQLNKRNTDAGNVDIHALQTTINDHRTMINYLINNSINATYVSDAITNHHSKTGPILSSWRDIIDLCTVTLFVGFIIYYCICRTGCTTCDKVLSYCCKPIITRIREQEQPPHTIVNQKTPRKMRQRQRAHSPMASIENDISQYHHGYITD</sequence>
<gene>
    <name evidence="1" type="ORF">BJG266_LOCUS49510</name>
    <name evidence="2" type="ORF">QVE165_LOCUS66597</name>
</gene>
<reference evidence="2" key="1">
    <citation type="submission" date="2021-02" db="EMBL/GenBank/DDBJ databases">
        <authorList>
            <person name="Nowell W R."/>
        </authorList>
    </citation>
    <scope>NUCLEOTIDE SEQUENCE</scope>
</reference>
<evidence type="ECO:0000313" key="1">
    <source>
        <dbReference type="EMBL" id="CAF1589698.1"/>
    </source>
</evidence>
<dbReference type="EMBL" id="CAJNOI010007537">
    <property type="protein sequence ID" value="CAF1589698.1"/>
    <property type="molecule type" value="Genomic_DNA"/>
</dbReference>